<dbReference type="AlphaFoldDB" id="A0A6I2L0V8"/>
<comment type="caution">
    <text evidence="1">The sequence shown here is derived from an EMBL/GenBank/DDBJ whole genome shotgun (WGS) entry which is preliminary data.</text>
</comment>
<proteinExistence type="predicted"/>
<dbReference type="EMBL" id="WKJK01000004">
    <property type="protein sequence ID" value="MRW90354.1"/>
    <property type="molecule type" value="Genomic_DNA"/>
</dbReference>
<reference evidence="1 2" key="1">
    <citation type="submission" date="2019-11" db="EMBL/GenBank/DDBJ databases">
        <title>Novel species isolated from a subtropical stream in China.</title>
        <authorList>
            <person name="Lu H."/>
        </authorList>
    </citation>
    <scope>NUCLEOTIDE SEQUENCE [LARGE SCALE GENOMIC DNA]</scope>
    <source>
        <strain evidence="1 2">FT80W</strain>
    </source>
</reference>
<sequence length="140" mass="15871">MRDPVGNVERYDEYFQSAASKEGALPERFAGLKPEGQVNVLYRRCDHDQDYLLHQYCAGVSLDEIAATLRQRTQRMLTDAAYVRTHGGEEYYRQAYPLSGIRRNSISYLALALLLIPEIEILGQGKRTGFARNQSAKLSV</sequence>
<dbReference type="RefSeq" id="WP_154375695.1">
    <property type="nucleotide sequence ID" value="NZ_WKJK01000004.1"/>
</dbReference>
<evidence type="ECO:0000313" key="2">
    <source>
        <dbReference type="Proteomes" id="UP000433309"/>
    </source>
</evidence>
<protein>
    <submittedName>
        <fullName evidence="1">Uncharacterized protein</fullName>
    </submittedName>
</protein>
<accession>A0A6I2L0V8</accession>
<evidence type="ECO:0000313" key="1">
    <source>
        <dbReference type="EMBL" id="MRW90354.1"/>
    </source>
</evidence>
<organism evidence="1 2">
    <name type="scientific">Duganella guangzhouensis</name>
    <dbReference type="NCBI Taxonomy" id="2666084"/>
    <lineage>
        <taxon>Bacteria</taxon>
        <taxon>Pseudomonadati</taxon>
        <taxon>Pseudomonadota</taxon>
        <taxon>Betaproteobacteria</taxon>
        <taxon>Burkholderiales</taxon>
        <taxon>Oxalobacteraceae</taxon>
        <taxon>Telluria group</taxon>
        <taxon>Duganella</taxon>
    </lineage>
</organism>
<name>A0A6I2L0V8_9BURK</name>
<keyword evidence="2" id="KW-1185">Reference proteome</keyword>
<gene>
    <name evidence="1" type="ORF">GJ699_10185</name>
</gene>
<dbReference type="Proteomes" id="UP000433309">
    <property type="component" value="Unassembled WGS sequence"/>
</dbReference>